<protein>
    <submittedName>
        <fullName evidence="1">Uncharacterized protein</fullName>
    </submittedName>
</protein>
<proteinExistence type="predicted"/>
<evidence type="ECO:0000313" key="1">
    <source>
        <dbReference type="EMBL" id="KAL1277260.1"/>
    </source>
</evidence>
<gene>
    <name evidence="1" type="ORF">QQF64_023933</name>
</gene>
<keyword evidence="2" id="KW-1185">Reference proteome</keyword>
<reference evidence="1 2" key="1">
    <citation type="submission" date="2023-09" db="EMBL/GenBank/DDBJ databases">
        <authorList>
            <person name="Wang M."/>
        </authorList>
    </citation>
    <scope>NUCLEOTIDE SEQUENCE [LARGE SCALE GENOMIC DNA]</scope>
    <source>
        <strain evidence="1">GT-2023</strain>
        <tissue evidence="1">Liver</tissue>
    </source>
</reference>
<sequence length="95" mass="11105">MTFAFAQQQLQKSAEGRKAYYDQKPSHHELNVGDKVWYYSFAQPRQNAPSRLSKKFLPRWTGPHKIIDKISPVAHRIKMWQGRMSHFCDGSTGIR</sequence>
<dbReference type="EMBL" id="JAYMGO010000003">
    <property type="protein sequence ID" value="KAL1277260.1"/>
    <property type="molecule type" value="Genomic_DNA"/>
</dbReference>
<accession>A0ABR3NJS1</accession>
<name>A0ABR3NJS1_9TELE</name>
<dbReference type="Proteomes" id="UP001558613">
    <property type="component" value="Unassembled WGS sequence"/>
</dbReference>
<comment type="caution">
    <text evidence="1">The sequence shown here is derived from an EMBL/GenBank/DDBJ whole genome shotgun (WGS) entry which is preliminary data.</text>
</comment>
<evidence type="ECO:0000313" key="2">
    <source>
        <dbReference type="Proteomes" id="UP001558613"/>
    </source>
</evidence>
<organism evidence="1 2">
    <name type="scientific">Cirrhinus molitorella</name>
    <name type="common">mud carp</name>
    <dbReference type="NCBI Taxonomy" id="172907"/>
    <lineage>
        <taxon>Eukaryota</taxon>
        <taxon>Metazoa</taxon>
        <taxon>Chordata</taxon>
        <taxon>Craniata</taxon>
        <taxon>Vertebrata</taxon>
        <taxon>Euteleostomi</taxon>
        <taxon>Actinopterygii</taxon>
        <taxon>Neopterygii</taxon>
        <taxon>Teleostei</taxon>
        <taxon>Ostariophysi</taxon>
        <taxon>Cypriniformes</taxon>
        <taxon>Cyprinidae</taxon>
        <taxon>Labeoninae</taxon>
        <taxon>Labeonini</taxon>
        <taxon>Cirrhinus</taxon>
    </lineage>
</organism>